<evidence type="ECO:0000313" key="4">
    <source>
        <dbReference type="Proteomes" id="UP000298652"/>
    </source>
</evidence>
<accession>A0A4U6T3U4</accession>
<evidence type="ECO:0000256" key="2">
    <source>
        <dbReference type="SAM" id="SignalP"/>
    </source>
</evidence>
<sequence length="106" mass="11146">MFFSKLGKVALLLVLMILLSSNHIMYSQGKPFTIVHRKFNLLSHSDDEDTRETMTQGTISPDGIGNGGAGGGVLGEDTRATDPGHSPGAGHAATNNGVGRRLLTVN</sequence>
<reference evidence="3" key="1">
    <citation type="submission" date="2019-03" db="EMBL/GenBank/DDBJ databases">
        <title>WGS assembly of Setaria viridis.</title>
        <authorList>
            <person name="Huang P."/>
            <person name="Jenkins J."/>
            <person name="Grimwood J."/>
            <person name="Barry K."/>
            <person name="Healey A."/>
            <person name="Mamidi S."/>
            <person name="Sreedasyam A."/>
            <person name="Shu S."/>
            <person name="Feldman M."/>
            <person name="Wu J."/>
            <person name="Yu Y."/>
            <person name="Chen C."/>
            <person name="Johnson J."/>
            <person name="Rokhsar D."/>
            <person name="Baxter I."/>
            <person name="Schmutz J."/>
            <person name="Brutnell T."/>
            <person name="Kellogg E."/>
        </authorList>
    </citation>
    <scope>NUCLEOTIDE SEQUENCE [LARGE SCALE GENOMIC DNA]</scope>
</reference>
<keyword evidence="4" id="KW-1185">Reference proteome</keyword>
<name>A0A4U6T3U4_SETVI</name>
<dbReference type="Gramene" id="TKV95741">
    <property type="protein sequence ID" value="TKV95741"/>
    <property type="gene ID" value="SEVIR_9G381700v2"/>
</dbReference>
<feature type="compositionally biased region" description="Gly residues" evidence="1">
    <location>
        <begin position="64"/>
        <end position="74"/>
    </location>
</feature>
<proteinExistence type="predicted"/>
<dbReference type="EMBL" id="CM016560">
    <property type="protein sequence ID" value="TKV95741.1"/>
    <property type="molecule type" value="Genomic_DNA"/>
</dbReference>
<dbReference type="AlphaFoldDB" id="A0A4U6T3U4"/>
<organism evidence="3 4">
    <name type="scientific">Setaria viridis</name>
    <name type="common">Green bristlegrass</name>
    <name type="synonym">Setaria italica subsp. viridis</name>
    <dbReference type="NCBI Taxonomy" id="4556"/>
    <lineage>
        <taxon>Eukaryota</taxon>
        <taxon>Viridiplantae</taxon>
        <taxon>Streptophyta</taxon>
        <taxon>Embryophyta</taxon>
        <taxon>Tracheophyta</taxon>
        <taxon>Spermatophyta</taxon>
        <taxon>Magnoliopsida</taxon>
        <taxon>Liliopsida</taxon>
        <taxon>Poales</taxon>
        <taxon>Poaceae</taxon>
        <taxon>PACMAD clade</taxon>
        <taxon>Panicoideae</taxon>
        <taxon>Panicodae</taxon>
        <taxon>Paniceae</taxon>
        <taxon>Cenchrinae</taxon>
        <taxon>Setaria</taxon>
    </lineage>
</organism>
<dbReference type="OMA" id="HIMYSQG"/>
<evidence type="ECO:0000313" key="3">
    <source>
        <dbReference type="EMBL" id="TKV95741.1"/>
    </source>
</evidence>
<gene>
    <name evidence="3" type="ORF">SEVIR_9G381700v2</name>
</gene>
<keyword evidence="2" id="KW-0732">Signal</keyword>
<protein>
    <submittedName>
        <fullName evidence="3">Uncharacterized protein</fullName>
    </submittedName>
</protein>
<feature type="signal peptide" evidence="2">
    <location>
        <begin position="1"/>
        <end position="29"/>
    </location>
</feature>
<feature type="chain" id="PRO_5020373687" evidence="2">
    <location>
        <begin position="30"/>
        <end position="106"/>
    </location>
</feature>
<dbReference type="Proteomes" id="UP000298652">
    <property type="component" value="Chromosome 9"/>
</dbReference>
<evidence type="ECO:0000256" key="1">
    <source>
        <dbReference type="SAM" id="MobiDB-lite"/>
    </source>
</evidence>
<feature type="region of interest" description="Disordered" evidence="1">
    <location>
        <begin position="46"/>
        <end position="106"/>
    </location>
</feature>